<evidence type="ECO:0000313" key="3">
    <source>
        <dbReference type="EMBL" id="MDQ0181014.1"/>
    </source>
</evidence>
<evidence type="ECO:0000313" key="4">
    <source>
        <dbReference type="Proteomes" id="UP001230951"/>
    </source>
</evidence>
<evidence type="ECO:0000313" key="2">
    <source>
        <dbReference type="EMBL" id="MDP9904558.1"/>
    </source>
</evidence>
<feature type="region of interest" description="Disordered" evidence="1">
    <location>
        <begin position="166"/>
        <end position="187"/>
    </location>
</feature>
<dbReference type="EMBL" id="JAUSTF010000004">
    <property type="protein sequence ID" value="MDQ0181014.1"/>
    <property type="molecule type" value="Genomic_DNA"/>
</dbReference>
<feature type="compositionally biased region" description="Basic residues" evidence="1">
    <location>
        <begin position="1"/>
        <end position="11"/>
    </location>
</feature>
<gene>
    <name evidence="2" type="ORF">J2S90_001513</name>
    <name evidence="3" type="ORF">J2S93_002441</name>
</gene>
<organism evidence="2 5">
    <name type="scientific">Arthrobacter bambusae</name>
    <dbReference type="NCBI Taxonomy" id="1338426"/>
    <lineage>
        <taxon>Bacteria</taxon>
        <taxon>Bacillati</taxon>
        <taxon>Actinomycetota</taxon>
        <taxon>Actinomycetes</taxon>
        <taxon>Micrococcales</taxon>
        <taxon>Micrococcaceae</taxon>
        <taxon>Arthrobacter</taxon>
    </lineage>
</organism>
<protein>
    <submittedName>
        <fullName evidence="2">Uncharacterized protein</fullName>
    </submittedName>
</protein>
<reference evidence="2 4" key="1">
    <citation type="submission" date="2023-07" db="EMBL/GenBank/DDBJ databases">
        <title>Sorghum-associated microbial communities from plants grown in Nebraska, USA.</title>
        <authorList>
            <person name="Schachtman D."/>
        </authorList>
    </citation>
    <scope>NUCLEOTIDE SEQUENCE</scope>
    <source>
        <strain evidence="2">DS1006</strain>
        <strain evidence="3 4">DS1016</strain>
    </source>
</reference>
<feature type="compositionally biased region" description="Polar residues" evidence="1">
    <location>
        <begin position="171"/>
        <end position="180"/>
    </location>
</feature>
<accession>A0AAW8DDH6</accession>
<evidence type="ECO:0000313" key="5">
    <source>
        <dbReference type="Proteomes" id="UP001242995"/>
    </source>
</evidence>
<proteinExistence type="predicted"/>
<keyword evidence="4" id="KW-1185">Reference proteome</keyword>
<evidence type="ECO:0000256" key="1">
    <source>
        <dbReference type="SAM" id="MobiDB-lite"/>
    </source>
</evidence>
<feature type="region of interest" description="Disordered" evidence="1">
    <location>
        <begin position="1"/>
        <end position="39"/>
    </location>
</feature>
<sequence length="776" mass="86638">MTKIRDRRGRSKPVPEHGALDGSASSTGDSESPIAQAEAVLLKSADSTANGAADDEQPEPKQNWWRRRQELKKLEGKFESYPYLLALKPKEKYVFRSDYFEVDSSVGCVLSFFHDSAAQDGFAAFWGIGRIPDGLDDRVTAVVLEQIVRRDQKWIDQYSKQSEKLDKLETSEQAESGTTSSRRKARKVAGDMETVIGELQDGAAYLSVQNRLLLKAPDLATLEETIERISRLYIDRFGTIKAAPYAGEQRQELSGLFKKNDKKRGPGFHFTSTELAGSYSLVTNGLNDHAGEYVGFMIGDVNNSAVLMDTNGYSHHVVVADNAVSDYLGRERVANMWCSKLSQSCLLANGSVVHLVLDGANLDRLGPRFDGLTARVDLNSGDVNMFEMFGDEDDELSIFSSQMKKLTLMFEQLYEARDAGMNSIIRDNLETIAEQFYVDQRMWVRNAKENRSRLRVVGIPHDQVPRLQMFMSYLDTALKERENSSKNNQSTLDALTVLTGVARNLLNTNGDLFNNFTAEAVDGVRDARRVVYDFSRLMRRGKGVAMAQLVNIVGFAIGKLQHGDTVIIHGAEHIDGRVKEYIHGQFEHLFHRGGRVVFSYNDTDKMLAGAAFNKFDAADFTIFGTMRDKTVEDYQKLLHQEIPKDLTKLITRKGENLSYLRRGHSNVVFHLDLALGINPNREKQRRELQRKARQLGESKRLAAVMTGKPVPGANTTGGGGSNEDRKAHANKGALPARMRKADVKKTLARAGTHNAVGTASQPKRKTMKLRDNRSAL</sequence>
<feature type="region of interest" description="Disordered" evidence="1">
    <location>
        <begin position="693"/>
        <end position="776"/>
    </location>
</feature>
<dbReference type="AlphaFoldDB" id="A0AAW8DDH6"/>
<dbReference type="Proteomes" id="UP001230951">
    <property type="component" value="Unassembled WGS sequence"/>
</dbReference>
<comment type="caution">
    <text evidence="2">The sequence shown here is derived from an EMBL/GenBank/DDBJ whole genome shotgun (WGS) entry which is preliminary data.</text>
</comment>
<name>A0AAW8DDH6_9MICC</name>
<dbReference type="EMBL" id="JAUSRG010000003">
    <property type="protein sequence ID" value="MDP9904558.1"/>
    <property type="molecule type" value="Genomic_DNA"/>
</dbReference>
<dbReference type="Proteomes" id="UP001242995">
    <property type="component" value="Unassembled WGS sequence"/>
</dbReference>
<dbReference type="RefSeq" id="WP_306960319.1">
    <property type="nucleotide sequence ID" value="NZ_JAUSRG010000003.1"/>
</dbReference>